<dbReference type="Gene3D" id="1.25.40.10">
    <property type="entry name" value="Tetratricopeptide repeat domain"/>
    <property type="match status" value="1"/>
</dbReference>
<evidence type="ECO:0000313" key="1">
    <source>
        <dbReference type="EMBL" id="AXM95555.1"/>
    </source>
</evidence>
<organism evidence="1 2">
    <name type="scientific">Pseudomonas plecoglossicida</name>
    <dbReference type="NCBI Taxonomy" id="70775"/>
    <lineage>
        <taxon>Bacteria</taxon>
        <taxon>Pseudomonadati</taxon>
        <taxon>Pseudomonadota</taxon>
        <taxon>Gammaproteobacteria</taxon>
        <taxon>Pseudomonadales</taxon>
        <taxon>Pseudomonadaceae</taxon>
        <taxon>Pseudomonas</taxon>
    </lineage>
</organism>
<dbReference type="Proteomes" id="UP000256503">
    <property type="component" value="Chromosome"/>
</dbReference>
<dbReference type="GeneID" id="49613153"/>
<dbReference type="AlphaFoldDB" id="A0AAD0QTY1"/>
<proteinExistence type="predicted"/>
<accession>A0AAD0QTY1</accession>
<dbReference type="Pfam" id="PF09477">
    <property type="entry name" value="Type_III_YscG"/>
    <property type="match status" value="1"/>
</dbReference>
<sequence length="115" mass="13015">MDSTLTEIIAALGFAGAERGHHQEALTIAEWLELVEGKYEAATAIRVFSYVAQGRCEEALLLEREQDMESLSPWFALCELRLALRARLEERLVRLLKSKDPQLVAFAKQMQVLIV</sequence>
<protein>
    <submittedName>
        <fullName evidence="1">Preprotein translocase G</fullName>
    </submittedName>
</protein>
<gene>
    <name evidence="1" type="ORF">DVB73_06940</name>
</gene>
<name>A0AAD0QTY1_PSEDL</name>
<dbReference type="EMBL" id="CP031146">
    <property type="protein sequence ID" value="AXM95555.1"/>
    <property type="molecule type" value="Genomic_DNA"/>
</dbReference>
<dbReference type="RefSeq" id="WP_016394498.1">
    <property type="nucleotide sequence ID" value="NZ_BSOM01000021.1"/>
</dbReference>
<evidence type="ECO:0000313" key="2">
    <source>
        <dbReference type="Proteomes" id="UP000256503"/>
    </source>
</evidence>
<dbReference type="InterPro" id="IPR013348">
    <property type="entry name" value="T3SS_YscG_PscG"/>
</dbReference>
<dbReference type="InterPro" id="IPR011990">
    <property type="entry name" value="TPR-like_helical_dom_sf"/>
</dbReference>
<reference evidence="1 2" key="1">
    <citation type="submission" date="2018-07" db="EMBL/GenBank/DDBJ databases">
        <title>Complete genome sequence of a Pseudomonas plecoglossicida strain pathogenic to the marine fish, Larimichthys crocea.</title>
        <authorList>
            <person name="Tao Z."/>
        </authorList>
    </citation>
    <scope>NUCLEOTIDE SEQUENCE [LARGE SCALE GENOMIC DNA]</scope>
    <source>
        <strain evidence="1 2">XSDHY-P</strain>
    </source>
</reference>